<protein>
    <submittedName>
        <fullName evidence="1">11935_t:CDS:1</fullName>
    </submittedName>
</protein>
<evidence type="ECO:0000313" key="2">
    <source>
        <dbReference type="Proteomes" id="UP000789702"/>
    </source>
</evidence>
<organism evidence="1 2">
    <name type="scientific">Dentiscutata heterogama</name>
    <dbReference type="NCBI Taxonomy" id="1316150"/>
    <lineage>
        <taxon>Eukaryota</taxon>
        <taxon>Fungi</taxon>
        <taxon>Fungi incertae sedis</taxon>
        <taxon>Mucoromycota</taxon>
        <taxon>Glomeromycotina</taxon>
        <taxon>Glomeromycetes</taxon>
        <taxon>Diversisporales</taxon>
        <taxon>Gigasporaceae</taxon>
        <taxon>Dentiscutata</taxon>
    </lineage>
</organism>
<reference evidence="1" key="1">
    <citation type="submission" date="2021-06" db="EMBL/GenBank/DDBJ databases">
        <authorList>
            <person name="Kallberg Y."/>
            <person name="Tangrot J."/>
            <person name="Rosling A."/>
        </authorList>
    </citation>
    <scope>NUCLEOTIDE SEQUENCE</scope>
    <source>
        <strain evidence="1">IL203A</strain>
    </source>
</reference>
<proteinExistence type="predicted"/>
<comment type="caution">
    <text evidence="1">The sequence shown here is derived from an EMBL/GenBank/DDBJ whole genome shotgun (WGS) entry which is preliminary data.</text>
</comment>
<name>A0ACA9PNW3_9GLOM</name>
<sequence length="56" mass="6008">MKNTAEKTKRGHLPKSSKSQEIVAKSSLKIQAKVSKPSSKAKPLSKVLKASKSSSK</sequence>
<dbReference type="EMBL" id="CAJVPU010031525">
    <property type="protein sequence ID" value="CAG8717173.1"/>
    <property type="molecule type" value="Genomic_DNA"/>
</dbReference>
<accession>A0ACA9PNW3</accession>
<feature type="non-terminal residue" evidence="1">
    <location>
        <position position="56"/>
    </location>
</feature>
<keyword evidence="2" id="KW-1185">Reference proteome</keyword>
<gene>
    <name evidence="1" type="ORF">DHETER_LOCUS12611</name>
</gene>
<dbReference type="Proteomes" id="UP000789702">
    <property type="component" value="Unassembled WGS sequence"/>
</dbReference>
<evidence type="ECO:0000313" key="1">
    <source>
        <dbReference type="EMBL" id="CAG8717173.1"/>
    </source>
</evidence>